<accession>A0A1M7UXR8</accession>
<feature type="region of interest" description="Disordered" evidence="1">
    <location>
        <begin position="1"/>
        <end position="77"/>
    </location>
</feature>
<organism evidence="2 3">
    <name type="scientific">Geodermatophilus obscurus</name>
    <dbReference type="NCBI Taxonomy" id="1861"/>
    <lineage>
        <taxon>Bacteria</taxon>
        <taxon>Bacillati</taxon>
        <taxon>Actinomycetota</taxon>
        <taxon>Actinomycetes</taxon>
        <taxon>Geodermatophilales</taxon>
        <taxon>Geodermatophilaceae</taxon>
        <taxon>Geodermatophilus</taxon>
    </lineage>
</organism>
<dbReference type="AlphaFoldDB" id="A0A1M7UXR8"/>
<protein>
    <submittedName>
        <fullName evidence="2">Uncharacterized protein</fullName>
    </submittedName>
</protein>
<feature type="compositionally biased region" description="Basic and acidic residues" evidence="1">
    <location>
        <begin position="1"/>
        <end position="21"/>
    </location>
</feature>
<gene>
    <name evidence="2" type="ORF">SAMN05660350_04222</name>
</gene>
<sequence length="77" mass="8521">MHRNVDAARTDDYPARAERTCHHSPANATTDDSGPRPQSIRWSTREERTVMTGTKQTPLWVTGGVRQGGLPAMTDES</sequence>
<evidence type="ECO:0000313" key="3">
    <source>
        <dbReference type="Proteomes" id="UP000184428"/>
    </source>
</evidence>
<reference evidence="2 3" key="1">
    <citation type="submission" date="2016-12" db="EMBL/GenBank/DDBJ databases">
        <authorList>
            <person name="Song W.-J."/>
            <person name="Kurnit D.M."/>
        </authorList>
    </citation>
    <scope>NUCLEOTIDE SEQUENCE [LARGE SCALE GENOMIC DNA]</scope>
    <source>
        <strain evidence="2 3">DSM 43162</strain>
    </source>
</reference>
<dbReference type="EMBL" id="FRDM01000036">
    <property type="protein sequence ID" value="SHN87732.1"/>
    <property type="molecule type" value="Genomic_DNA"/>
</dbReference>
<proteinExistence type="predicted"/>
<evidence type="ECO:0000256" key="1">
    <source>
        <dbReference type="SAM" id="MobiDB-lite"/>
    </source>
</evidence>
<evidence type="ECO:0000313" key="2">
    <source>
        <dbReference type="EMBL" id="SHN87732.1"/>
    </source>
</evidence>
<name>A0A1M7UXR8_9ACTN</name>
<dbReference type="Proteomes" id="UP000184428">
    <property type="component" value="Unassembled WGS sequence"/>
</dbReference>